<proteinExistence type="predicted"/>
<keyword evidence="1" id="KW-1277">Toxin-antitoxin system</keyword>
<sequence>MEILLTKRFSTDLDNLYENLKVQWDSEIALDVVRKVMYSISNLAEFPFLGSSLSKEITVATDLRKIYIEKNYIFYRIEGNKIIVLRMLHERRHYFNHLFEQ</sequence>
<reference evidence="3" key="1">
    <citation type="submission" date="2018-09" db="EMBL/GenBank/DDBJ databases">
        <authorList>
            <person name="Zhu H."/>
        </authorList>
    </citation>
    <scope>NUCLEOTIDE SEQUENCE [LARGE SCALE GENOMIC DNA]</scope>
    <source>
        <strain evidence="3">K2R23-3</strain>
    </source>
</reference>
<name>A0A385YVH0_9BACL</name>
<dbReference type="AlphaFoldDB" id="A0A385YVH0"/>
<dbReference type="EMBL" id="CP032418">
    <property type="protein sequence ID" value="AYC30280.1"/>
    <property type="molecule type" value="Genomic_DNA"/>
</dbReference>
<gene>
    <name evidence="2" type="ORF">D3873_10615</name>
</gene>
<evidence type="ECO:0000256" key="1">
    <source>
        <dbReference type="ARBA" id="ARBA00022649"/>
    </source>
</evidence>
<protein>
    <submittedName>
        <fullName evidence="2">Type II toxin-antitoxin system RelE/ParE family toxin</fullName>
    </submittedName>
</protein>
<dbReference type="KEGG" id="paek:D3873_10615"/>
<organism evidence="2 3">
    <name type="scientific">Paenisporosarcina cavernae</name>
    <dbReference type="NCBI Taxonomy" id="2320858"/>
    <lineage>
        <taxon>Bacteria</taxon>
        <taxon>Bacillati</taxon>
        <taxon>Bacillota</taxon>
        <taxon>Bacilli</taxon>
        <taxon>Bacillales</taxon>
        <taxon>Caryophanaceae</taxon>
        <taxon>Paenisporosarcina</taxon>
    </lineage>
</organism>
<dbReference type="OrthoDB" id="362857at2"/>
<dbReference type="Proteomes" id="UP000265725">
    <property type="component" value="Chromosome"/>
</dbReference>
<dbReference type="Pfam" id="PF05016">
    <property type="entry name" value="ParE_toxin"/>
    <property type="match status" value="1"/>
</dbReference>
<dbReference type="RefSeq" id="WP_119883997.1">
    <property type="nucleotide sequence ID" value="NZ_CP032418.1"/>
</dbReference>
<dbReference type="Gene3D" id="3.30.2310.20">
    <property type="entry name" value="RelE-like"/>
    <property type="match status" value="1"/>
</dbReference>
<dbReference type="InterPro" id="IPR035093">
    <property type="entry name" value="RelE/ParE_toxin_dom_sf"/>
</dbReference>
<evidence type="ECO:0000313" key="2">
    <source>
        <dbReference type="EMBL" id="AYC30280.1"/>
    </source>
</evidence>
<accession>A0A385YVH0</accession>
<evidence type="ECO:0000313" key="3">
    <source>
        <dbReference type="Proteomes" id="UP000265725"/>
    </source>
</evidence>
<keyword evidence="3" id="KW-1185">Reference proteome</keyword>
<dbReference type="InterPro" id="IPR007712">
    <property type="entry name" value="RelE/ParE_toxin"/>
</dbReference>